<dbReference type="InterPro" id="IPR008263">
    <property type="entry name" value="GH16_AS"/>
</dbReference>
<evidence type="ECO:0000256" key="2">
    <source>
        <dbReference type="ARBA" id="ARBA00006865"/>
    </source>
</evidence>
<dbReference type="InterPro" id="IPR013320">
    <property type="entry name" value="ConA-like_dom_sf"/>
</dbReference>
<feature type="domain" description="GH16" evidence="12">
    <location>
        <begin position="1"/>
        <end position="259"/>
    </location>
</feature>
<gene>
    <name evidence="13" type="ORF">DTW94_08320</name>
    <name evidence="14" type="ORF">NLU04_25805</name>
</gene>
<dbReference type="AlphaFoldDB" id="A0AAD0Q340"/>
<feature type="signal peptide" evidence="11">
    <location>
        <begin position="1"/>
        <end position="36"/>
    </location>
</feature>
<organism evidence="13 15">
    <name type="scientific">Streptomyces cavourensis</name>
    <dbReference type="NCBI Taxonomy" id="67258"/>
    <lineage>
        <taxon>Bacteria</taxon>
        <taxon>Bacillati</taxon>
        <taxon>Actinomycetota</taxon>
        <taxon>Actinomycetes</taxon>
        <taxon>Kitasatosporales</taxon>
        <taxon>Streptomycetaceae</taxon>
        <taxon>Streptomyces</taxon>
    </lineage>
</organism>
<dbReference type="PROSITE" id="PS51762">
    <property type="entry name" value="GH16_2"/>
    <property type="match status" value="1"/>
</dbReference>
<dbReference type="PROSITE" id="PS01034">
    <property type="entry name" value="GH16_1"/>
    <property type="match status" value="1"/>
</dbReference>
<evidence type="ECO:0000256" key="10">
    <source>
        <dbReference type="PIRSR" id="PIRSR608264-1"/>
    </source>
</evidence>
<evidence type="ECO:0000256" key="9">
    <source>
        <dbReference type="ARBA" id="ARBA00031665"/>
    </source>
</evidence>
<keyword evidence="5 14" id="KW-0378">Hydrolase</keyword>
<dbReference type="SUPFAM" id="SSF49899">
    <property type="entry name" value="Concanavalin A-like lectins/glucanases"/>
    <property type="match status" value="1"/>
</dbReference>
<evidence type="ECO:0000256" key="4">
    <source>
        <dbReference type="ARBA" id="ARBA00014569"/>
    </source>
</evidence>
<comment type="similarity">
    <text evidence="2">Belongs to the glycosyl hydrolase 16 family.</text>
</comment>
<proteinExistence type="inferred from homology"/>
<evidence type="ECO:0000256" key="7">
    <source>
        <dbReference type="ARBA" id="ARBA00029722"/>
    </source>
</evidence>
<name>A0AAD0Q340_9ACTN</name>
<dbReference type="InterPro" id="IPR044791">
    <property type="entry name" value="Beta-glucanase/XTH"/>
</dbReference>
<feature type="chain" id="PRO_5042076435" description="Beta-glucanase" evidence="11">
    <location>
        <begin position="37"/>
        <end position="259"/>
    </location>
</feature>
<dbReference type="NCBIfam" id="NF047856">
    <property type="entry name" value="BGlucanaseBglS"/>
    <property type="match status" value="1"/>
</dbReference>
<dbReference type="KEGG" id="scav:CVT27_08145"/>
<sequence>MHSPTASRRFRTRRRLLAPLAALALVLQPMTAPAHAVGGSFTDHFDFHDTARWSKADGWSNGSMFNVGWRADHVWFNGGVMGQNLDVATCPAGCSGKPYASGEYRTNDLYSYGRFEARLKAVKREGVVTGFFTYTGPSDGQPWDEIDVEILGKNTRQMQTNYFTDGVGGHETVIDLGFDASAGYHDYAIEWWNRGTVNWFVDGRLVHQENGSRGPLPTRPMRIMTNLWPGIGVDDWLGRFTYPGTPLTASYDWIKYTKY</sequence>
<dbReference type="Gene3D" id="2.60.120.200">
    <property type="match status" value="1"/>
</dbReference>
<dbReference type="EMBL" id="CP030930">
    <property type="protein sequence ID" value="AXI71310.1"/>
    <property type="molecule type" value="Genomic_DNA"/>
</dbReference>
<evidence type="ECO:0000256" key="8">
    <source>
        <dbReference type="ARBA" id="ARBA00029771"/>
    </source>
</evidence>
<dbReference type="EC" id="3.2.1.73" evidence="3"/>
<evidence type="ECO:0000313" key="15">
    <source>
        <dbReference type="Proteomes" id="UP000253779"/>
    </source>
</evidence>
<evidence type="ECO:0000259" key="12">
    <source>
        <dbReference type="PROSITE" id="PS51762"/>
    </source>
</evidence>
<dbReference type="GO" id="GO:0005975">
    <property type="term" value="P:carbohydrate metabolic process"/>
    <property type="evidence" value="ECO:0007669"/>
    <property type="project" value="InterPro"/>
</dbReference>
<dbReference type="InterPro" id="IPR000757">
    <property type="entry name" value="Beta-glucanase-like"/>
</dbReference>
<dbReference type="GeneID" id="97757929"/>
<evidence type="ECO:0000313" key="14">
    <source>
        <dbReference type="EMBL" id="UTR81652.1"/>
    </source>
</evidence>
<protein>
    <recommendedName>
        <fullName evidence="4">Beta-glucanase</fullName>
        <ecNumber evidence="3">3.2.1.73</ecNumber>
    </recommendedName>
    <alternativeName>
        <fullName evidence="9">1,3-1,4-beta-D-glucan 4-glucanohydrolase</fullName>
    </alternativeName>
    <alternativeName>
        <fullName evidence="8">Endo-beta-1,3-1,4 glucanase</fullName>
    </alternativeName>
    <alternativeName>
        <fullName evidence="7">Lichenase</fullName>
    </alternativeName>
</protein>
<comment type="catalytic activity">
    <reaction evidence="1">
        <text>Hydrolysis of (1-&gt;4)-beta-D-glucosidic linkages in beta-D-glucans containing (1-&gt;3)- and (1-&gt;4)-bonds.</text>
        <dbReference type="EC" id="3.2.1.73"/>
    </reaction>
</comment>
<dbReference type="PRINTS" id="PR00737">
    <property type="entry name" value="GLHYDRLASE16"/>
</dbReference>
<dbReference type="EMBL" id="CP101397">
    <property type="protein sequence ID" value="UTR81652.1"/>
    <property type="molecule type" value="Genomic_DNA"/>
</dbReference>
<feature type="active site" description="Nucleophile" evidence="10">
    <location>
        <position position="145"/>
    </location>
</feature>
<dbReference type="Pfam" id="PF00722">
    <property type="entry name" value="Glyco_hydro_16"/>
    <property type="match status" value="1"/>
</dbReference>
<dbReference type="InterPro" id="IPR008264">
    <property type="entry name" value="Beta_glucanase"/>
</dbReference>
<evidence type="ECO:0000313" key="16">
    <source>
        <dbReference type="Proteomes" id="UP001058236"/>
    </source>
</evidence>
<evidence type="ECO:0000313" key="13">
    <source>
        <dbReference type="EMBL" id="AXI71310.1"/>
    </source>
</evidence>
<keyword evidence="6" id="KW-0326">Glycosidase</keyword>
<dbReference type="RefSeq" id="WP_114930617.1">
    <property type="nucleotide sequence ID" value="NZ_BMSP01000004.1"/>
</dbReference>
<evidence type="ECO:0000256" key="5">
    <source>
        <dbReference type="ARBA" id="ARBA00022801"/>
    </source>
</evidence>
<evidence type="ECO:0000256" key="3">
    <source>
        <dbReference type="ARBA" id="ARBA00012690"/>
    </source>
</evidence>
<keyword evidence="11" id="KW-0732">Signal</keyword>
<dbReference type="Proteomes" id="UP001058236">
    <property type="component" value="Chromosome"/>
</dbReference>
<keyword evidence="16" id="KW-1185">Reference proteome</keyword>
<dbReference type="GO" id="GO:0042972">
    <property type="term" value="F:licheninase activity"/>
    <property type="evidence" value="ECO:0007669"/>
    <property type="project" value="UniProtKB-EC"/>
</dbReference>
<dbReference type="Proteomes" id="UP000253779">
    <property type="component" value="Chromosome"/>
</dbReference>
<dbReference type="CDD" id="cd02175">
    <property type="entry name" value="GH16_lichenase"/>
    <property type="match status" value="1"/>
</dbReference>
<accession>A0AAD0Q340</accession>
<reference evidence="14" key="2">
    <citation type="submission" date="2022-07" db="EMBL/GenBank/DDBJ databases">
        <title>Genomic of Streptomyces cavourensis F2.</title>
        <authorList>
            <person name="Hu S."/>
            <person name="Liang W."/>
        </authorList>
    </citation>
    <scope>NUCLEOTIDE SEQUENCE</scope>
    <source>
        <strain evidence="14">F2</strain>
    </source>
</reference>
<evidence type="ECO:0000256" key="11">
    <source>
        <dbReference type="SAM" id="SignalP"/>
    </source>
</evidence>
<dbReference type="PANTHER" id="PTHR31062">
    <property type="entry name" value="XYLOGLUCAN ENDOTRANSGLUCOSYLASE/HYDROLASE PROTEIN 8-RELATED"/>
    <property type="match status" value="1"/>
</dbReference>
<feature type="active site" description="Proton donor" evidence="10">
    <location>
        <position position="149"/>
    </location>
</feature>
<evidence type="ECO:0000256" key="6">
    <source>
        <dbReference type="ARBA" id="ARBA00023295"/>
    </source>
</evidence>
<evidence type="ECO:0000256" key="1">
    <source>
        <dbReference type="ARBA" id="ARBA00000481"/>
    </source>
</evidence>
<reference evidence="13 15" key="1">
    <citation type="submission" date="2018-07" db="EMBL/GenBank/DDBJ databases">
        <title>Complete genome sequence of soil actinomycete Streptomyces cavourensis tj430.</title>
        <authorList>
            <person name="Wang P."/>
            <person name="Huang Y."/>
        </authorList>
    </citation>
    <scope>NUCLEOTIDE SEQUENCE [LARGE SCALE GENOMIC DNA]</scope>
    <source>
        <strain evidence="13 15">TJ430</strain>
    </source>
</reference>